<proteinExistence type="predicted"/>
<feature type="compositionally biased region" description="Basic and acidic residues" evidence="1">
    <location>
        <begin position="17"/>
        <end position="29"/>
    </location>
</feature>
<evidence type="ECO:0000313" key="3">
    <source>
        <dbReference type="Proteomes" id="UP000652761"/>
    </source>
</evidence>
<evidence type="ECO:0000256" key="1">
    <source>
        <dbReference type="SAM" id="MobiDB-lite"/>
    </source>
</evidence>
<dbReference type="OrthoDB" id="666789at2759"/>
<organism evidence="2 3">
    <name type="scientific">Colocasia esculenta</name>
    <name type="common">Wild taro</name>
    <name type="synonym">Arum esculentum</name>
    <dbReference type="NCBI Taxonomy" id="4460"/>
    <lineage>
        <taxon>Eukaryota</taxon>
        <taxon>Viridiplantae</taxon>
        <taxon>Streptophyta</taxon>
        <taxon>Embryophyta</taxon>
        <taxon>Tracheophyta</taxon>
        <taxon>Spermatophyta</taxon>
        <taxon>Magnoliopsida</taxon>
        <taxon>Liliopsida</taxon>
        <taxon>Araceae</taxon>
        <taxon>Aroideae</taxon>
        <taxon>Colocasieae</taxon>
        <taxon>Colocasia</taxon>
    </lineage>
</organism>
<feature type="compositionally biased region" description="Basic and acidic residues" evidence="1">
    <location>
        <begin position="100"/>
        <end position="111"/>
    </location>
</feature>
<dbReference type="PANTHER" id="PTHR33095">
    <property type="entry name" value="OS07G0619500 PROTEIN"/>
    <property type="match status" value="1"/>
</dbReference>
<dbReference type="Pfam" id="PF07816">
    <property type="entry name" value="DUF1645"/>
    <property type="match status" value="1"/>
</dbReference>
<protein>
    <submittedName>
        <fullName evidence="2">Uncharacterized protein</fullName>
    </submittedName>
</protein>
<dbReference type="EMBL" id="NMUH01000404">
    <property type="protein sequence ID" value="MQL78507.1"/>
    <property type="molecule type" value="Genomic_DNA"/>
</dbReference>
<feature type="compositionally biased region" description="Acidic residues" evidence="1">
    <location>
        <begin position="30"/>
        <end position="45"/>
    </location>
</feature>
<evidence type="ECO:0000313" key="2">
    <source>
        <dbReference type="EMBL" id="MQL78507.1"/>
    </source>
</evidence>
<dbReference type="AlphaFoldDB" id="A0A843U8V6"/>
<comment type="caution">
    <text evidence="2">The sequence shown here is derived from an EMBL/GenBank/DDBJ whole genome shotgun (WGS) entry which is preliminary data.</text>
</comment>
<dbReference type="Proteomes" id="UP000652761">
    <property type="component" value="Unassembled WGS sequence"/>
</dbReference>
<dbReference type="PANTHER" id="PTHR33095:SF127">
    <property type="entry name" value="OS05G0578100 PROTEIN"/>
    <property type="match status" value="1"/>
</dbReference>
<sequence>MEARPDLKFAGLPREASAAERPHVRVEDGAHDDDDDGAGSEEDFEFSVPGSCSSDGLEAVTADEIFADGLIRPVYPLFDRGLVFDGAGESSHRGGGGASSREKGKEKEPQPLHLRELMLGECRDPPPSSSSPWESNDVEGLPAEGSYCAWAPRSAPASPDLRRKSHSAGAGEASKRWRLFSLVMGRSHSDGQERLVFLQDRDDAGAGQQKKKPPAGGSLEAAEKKRREKGRGAGKTTEMDMVTAHRLFYARGGATAPGHGRRSFLPYRKDLLGFFGNVNVHGSFHP</sequence>
<dbReference type="InterPro" id="IPR012442">
    <property type="entry name" value="DUF1645_plant"/>
</dbReference>
<name>A0A843U8V6_COLES</name>
<gene>
    <name evidence="2" type="ORF">Taro_010942</name>
</gene>
<feature type="region of interest" description="Disordered" evidence="1">
    <location>
        <begin position="88"/>
        <end position="111"/>
    </location>
</feature>
<feature type="region of interest" description="Disordered" evidence="1">
    <location>
        <begin position="204"/>
        <end position="238"/>
    </location>
</feature>
<keyword evidence="3" id="KW-1185">Reference proteome</keyword>
<accession>A0A843U8V6</accession>
<feature type="region of interest" description="Disordered" evidence="1">
    <location>
        <begin position="1"/>
        <end position="53"/>
    </location>
</feature>
<reference evidence="2" key="1">
    <citation type="submission" date="2017-07" db="EMBL/GenBank/DDBJ databases">
        <title>Taro Niue Genome Assembly and Annotation.</title>
        <authorList>
            <person name="Atibalentja N."/>
            <person name="Keating K."/>
            <person name="Fields C.J."/>
        </authorList>
    </citation>
    <scope>NUCLEOTIDE SEQUENCE</scope>
    <source>
        <strain evidence="2">Niue_2</strain>
        <tissue evidence="2">Leaf</tissue>
    </source>
</reference>